<dbReference type="SUPFAM" id="SSF56935">
    <property type="entry name" value="Porins"/>
    <property type="match status" value="1"/>
</dbReference>
<evidence type="ECO:0000256" key="1">
    <source>
        <dbReference type="SAM" id="SignalP"/>
    </source>
</evidence>
<dbReference type="Pfam" id="PF07642">
    <property type="entry name" value="BBP2"/>
    <property type="match status" value="1"/>
</dbReference>
<accession>A0A917IMQ5</accession>
<dbReference type="RefSeq" id="WP_188950059.1">
    <property type="nucleotide sequence ID" value="NZ_BMIB01000001.1"/>
</dbReference>
<reference evidence="2" key="1">
    <citation type="journal article" date="2014" name="Int. J. Syst. Evol. Microbiol.">
        <title>Complete genome sequence of Corynebacterium casei LMG S-19264T (=DSM 44701T), isolated from a smear-ripened cheese.</title>
        <authorList>
            <consortium name="US DOE Joint Genome Institute (JGI-PGF)"/>
            <person name="Walter F."/>
            <person name="Albersmeier A."/>
            <person name="Kalinowski J."/>
            <person name="Ruckert C."/>
        </authorList>
    </citation>
    <scope>NUCLEOTIDE SEQUENCE</scope>
    <source>
        <strain evidence="2">CGMCC 1.15290</strain>
    </source>
</reference>
<keyword evidence="3" id="KW-1185">Reference proteome</keyword>
<evidence type="ECO:0008006" key="4">
    <source>
        <dbReference type="Google" id="ProtNLM"/>
    </source>
</evidence>
<feature type="chain" id="PRO_5037687914" description="Beta-barrel porin-2, OmpL-like. bbp2" evidence="1">
    <location>
        <begin position="21"/>
        <end position="357"/>
    </location>
</feature>
<dbReference type="Proteomes" id="UP000627292">
    <property type="component" value="Unassembled WGS sequence"/>
</dbReference>
<gene>
    <name evidence="2" type="ORF">GCM10011379_03250</name>
</gene>
<evidence type="ECO:0000313" key="2">
    <source>
        <dbReference type="EMBL" id="GGH57985.1"/>
    </source>
</evidence>
<keyword evidence="1" id="KW-0732">Signal</keyword>
<sequence>MLQKLLATGVVACTAVCTYAQDSTKAGTFTLSGNADAYYRYNFSKPPVGGDPKYNSITSFTKSHNSFELGMASLKAEYTKGKAGVVADLGFGNRAEEFAYNDANTRLAIKQLYVTYSPSSAVKLTLGSWATHVGYEVLDPYLNRNYSMSYMFSFGPFSHTGVKADISLGGTSSLMLGVANPTDLRSANSAPKTFLGQFATGSVNGKYKAYLNFVGGKQNDLRKVIQGDVVLTGAFTSQFSLALNGTLQNVKTRPAIADPYTSGTWWGAAGYANYDFNSWFGATARLEYVKDKDNLFALTHGINHVWVPTISANFKIDNLTIIPEFRLDAAKNNAFEKSDGTLTKSSSTLLLAATYHF</sequence>
<feature type="signal peptide" evidence="1">
    <location>
        <begin position="1"/>
        <end position="20"/>
    </location>
</feature>
<name>A0A917IMQ5_9BACT</name>
<dbReference type="EMBL" id="BMIB01000001">
    <property type="protein sequence ID" value="GGH57985.1"/>
    <property type="molecule type" value="Genomic_DNA"/>
</dbReference>
<dbReference type="AlphaFoldDB" id="A0A917IMQ5"/>
<protein>
    <recommendedName>
        <fullName evidence="4">Beta-barrel porin-2, OmpL-like. bbp2</fullName>
    </recommendedName>
</protein>
<organism evidence="2 3">
    <name type="scientific">Filimonas zeae</name>
    <dbReference type="NCBI Taxonomy" id="1737353"/>
    <lineage>
        <taxon>Bacteria</taxon>
        <taxon>Pseudomonadati</taxon>
        <taxon>Bacteroidota</taxon>
        <taxon>Chitinophagia</taxon>
        <taxon>Chitinophagales</taxon>
        <taxon>Chitinophagaceae</taxon>
        <taxon>Filimonas</taxon>
    </lineage>
</organism>
<evidence type="ECO:0000313" key="3">
    <source>
        <dbReference type="Proteomes" id="UP000627292"/>
    </source>
</evidence>
<comment type="caution">
    <text evidence="2">The sequence shown here is derived from an EMBL/GenBank/DDBJ whole genome shotgun (WGS) entry which is preliminary data.</text>
</comment>
<reference evidence="2" key="2">
    <citation type="submission" date="2020-09" db="EMBL/GenBank/DDBJ databases">
        <authorList>
            <person name="Sun Q."/>
            <person name="Zhou Y."/>
        </authorList>
    </citation>
    <scope>NUCLEOTIDE SEQUENCE</scope>
    <source>
        <strain evidence="2">CGMCC 1.15290</strain>
    </source>
</reference>
<proteinExistence type="predicted"/>
<dbReference type="InterPro" id="IPR011486">
    <property type="entry name" value="BBP2"/>
</dbReference>